<proteinExistence type="predicted"/>
<gene>
    <name evidence="1" type="ORF">SERLADRAFT_479904</name>
</gene>
<dbReference type="EMBL" id="GL945444">
    <property type="protein sequence ID" value="EGO19387.1"/>
    <property type="molecule type" value="Genomic_DNA"/>
</dbReference>
<dbReference type="Proteomes" id="UP000008064">
    <property type="component" value="Unassembled WGS sequence"/>
</dbReference>
<name>F8PCI9_SERL9</name>
<accession>F8PCI9</accession>
<dbReference type="KEGG" id="sla:SERLADRAFT_479904"/>
<organism>
    <name type="scientific">Serpula lacrymans var. lacrymans (strain S7.9)</name>
    <name type="common">Dry rot fungus</name>
    <dbReference type="NCBI Taxonomy" id="578457"/>
    <lineage>
        <taxon>Eukaryota</taxon>
        <taxon>Fungi</taxon>
        <taxon>Dikarya</taxon>
        <taxon>Basidiomycota</taxon>
        <taxon>Agaricomycotina</taxon>
        <taxon>Agaricomycetes</taxon>
        <taxon>Agaricomycetidae</taxon>
        <taxon>Boletales</taxon>
        <taxon>Coniophorineae</taxon>
        <taxon>Serpulaceae</taxon>
        <taxon>Serpula</taxon>
    </lineage>
</organism>
<protein>
    <submittedName>
        <fullName evidence="1">Uncharacterized protein</fullName>
    </submittedName>
</protein>
<dbReference type="AlphaFoldDB" id="F8PCI9"/>
<dbReference type="HOGENOM" id="CLU_1636423_0_0_1"/>
<sequence length="162" mass="18531">MYRCNTLPVDISRVRRALQLISDIYASRKVKELPLDDSASKLSSFAWKRFISSCNRLQSNCINGSCSHQTFDRKHLFPLYNYVCMVTSPPCSSPLLLVQTVDESIGSTQGVIALLLTLEHTNFFMKSFILETRYYSRVRVDHVVGRACKHKQIGTDLRCKYA</sequence>
<evidence type="ECO:0000313" key="1">
    <source>
        <dbReference type="EMBL" id="EGO19387.1"/>
    </source>
</evidence>
<dbReference type="GeneID" id="18821431"/>
<dbReference type="RefSeq" id="XP_007324108.1">
    <property type="nucleotide sequence ID" value="XM_007324046.1"/>
</dbReference>
<reference evidence="1" key="1">
    <citation type="submission" date="2011-04" db="EMBL/GenBank/DDBJ databases">
        <title>Evolution of plant cell wall degrading machinery underlies the functional diversity of forest fungi.</title>
        <authorList>
            <consortium name="US DOE Joint Genome Institute (JGI-PGF)"/>
            <person name="Eastwood D.C."/>
            <person name="Floudas D."/>
            <person name="Binder M."/>
            <person name="Majcherczyk A."/>
            <person name="Schneider P."/>
            <person name="Aerts A."/>
            <person name="Asiegbu F.O."/>
            <person name="Baker S.E."/>
            <person name="Barry K."/>
            <person name="Bendiksby M."/>
            <person name="Blumentritt M."/>
            <person name="Coutinho P.M."/>
            <person name="Cullen D."/>
            <person name="Cullen D."/>
            <person name="Gathman A."/>
            <person name="Goodell B."/>
            <person name="Henrissat B."/>
            <person name="Ihrmark K."/>
            <person name="Kauserud H."/>
            <person name="Kohler A."/>
            <person name="LaButti K."/>
            <person name="Lapidus A."/>
            <person name="Lavin J.L."/>
            <person name="Lee Y.-H."/>
            <person name="Lindquist E."/>
            <person name="Lilly W."/>
            <person name="Lucas S."/>
            <person name="Morin E."/>
            <person name="Murat C."/>
            <person name="Oguiza J.A."/>
            <person name="Park J."/>
            <person name="Pisabarro A.G."/>
            <person name="Riley R."/>
            <person name="Rosling A."/>
            <person name="Salamov A."/>
            <person name="Schmidt O."/>
            <person name="Schmutz J."/>
            <person name="Skrede I."/>
            <person name="Stenlid J."/>
            <person name="Wiebenga A."/>
            <person name="Xie X."/>
            <person name="Kues U."/>
            <person name="Hibbett D.S."/>
            <person name="Hoffmeister D."/>
            <person name="Hogberg N."/>
            <person name="Martin F."/>
            <person name="Grigoriev I.V."/>
            <person name="Watkinson S.C."/>
        </authorList>
    </citation>
    <scope>NUCLEOTIDE SEQUENCE</scope>
    <source>
        <strain evidence="1">S7.9</strain>
    </source>
</reference>